<reference evidence="2 3" key="1">
    <citation type="journal article" date="2020" name="BMC Genomics">
        <title>Intraspecific diversification of the crop wild relative Brassica cretica Lam. using demographic model selection.</title>
        <authorList>
            <person name="Kioukis A."/>
            <person name="Michalopoulou V.A."/>
            <person name="Briers L."/>
            <person name="Pirintsos S."/>
            <person name="Studholme D.J."/>
            <person name="Pavlidis P."/>
            <person name="Sarris P.F."/>
        </authorList>
    </citation>
    <scope>NUCLEOTIDE SEQUENCE [LARGE SCALE GENOMIC DNA]</scope>
    <source>
        <strain evidence="3">cv. PFS-1207/04</strain>
    </source>
</reference>
<evidence type="ECO:0000313" key="3">
    <source>
        <dbReference type="Proteomes" id="UP000266723"/>
    </source>
</evidence>
<dbReference type="EMBL" id="QGKV02000297">
    <property type="protein sequence ID" value="KAF3608163.1"/>
    <property type="molecule type" value="Genomic_DNA"/>
</dbReference>
<accession>A0ABQ7EYJ7</accession>
<sequence>MDALRRIENGLCVGGGFVTRMRSRLCSFDDLSFGRSDGDEVFAVLMHGSWSGPGRCRSVSGVFVPGGDDCGDFTTHVSLVVESGGDCGFFQWLDEGEAFGWQKKALIEARNEIRQKDKTIMGLKKTISMLQSELAKNAEVEEDIINAFLKL</sequence>
<dbReference type="Pfam" id="PF25464">
    <property type="entry name" value="DUF7900"/>
    <property type="match status" value="1"/>
</dbReference>
<dbReference type="InterPro" id="IPR057222">
    <property type="entry name" value="DUF7900"/>
</dbReference>
<comment type="caution">
    <text evidence="2">The sequence shown here is derived from an EMBL/GenBank/DDBJ whole genome shotgun (WGS) entry which is preliminary data.</text>
</comment>
<evidence type="ECO:0000313" key="2">
    <source>
        <dbReference type="EMBL" id="KAF3608163.1"/>
    </source>
</evidence>
<dbReference type="Proteomes" id="UP000266723">
    <property type="component" value="Unassembled WGS sequence"/>
</dbReference>
<organism evidence="2 3">
    <name type="scientific">Brassica cretica</name>
    <name type="common">Mustard</name>
    <dbReference type="NCBI Taxonomy" id="69181"/>
    <lineage>
        <taxon>Eukaryota</taxon>
        <taxon>Viridiplantae</taxon>
        <taxon>Streptophyta</taxon>
        <taxon>Embryophyta</taxon>
        <taxon>Tracheophyta</taxon>
        <taxon>Spermatophyta</taxon>
        <taxon>Magnoliopsida</taxon>
        <taxon>eudicotyledons</taxon>
        <taxon>Gunneridae</taxon>
        <taxon>Pentapetalae</taxon>
        <taxon>rosids</taxon>
        <taxon>malvids</taxon>
        <taxon>Brassicales</taxon>
        <taxon>Brassicaceae</taxon>
        <taxon>Brassiceae</taxon>
        <taxon>Brassica</taxon>
    </lineage>
</organism>
<name>A0ABQ7EYJ7_BRACR</name>
<gene>
    <name evidence="2" type="ORF">DY000_02047373</name>
</gene>
<protein>
    <recommendedName>
        <fullName evidence="1">DUF7900 domain-containing protein</fullName>
    </recommendedName>
</protein>
<evidence type="ECO:0000259" key="1">
    <source>
        <dbReference type="Pfam" id="PF25464"/>
    </source>
</evidence>
<keyword evidence="3" id="KW-1185">Reference proteome</keyword>
<feature type="domain" description="DUF7900" evidence="1">
    <location>
        <begin position="98"/>
        <end position="131"/>
    </location>
</feature>
<proteinExistence type="predicted"/>